<evidence type="ECO:0000313" key="2">
    <source>
        <dbReference type="EMBL" id="MBD2565977.1"/>
    </source>
</evidence>
<dbReference type="GO" id="GO:0004386">
    <property type="term" value="F:helicase activity"/>
    <property type="evidence" value="ECO:0007669"/>
    <property type="project" value="UniProtKB-KW"/>
</dbReference>
<dbReference type="InterPro" id="IPR006935">
    <property type="entry name" value="Helicase/UvrB_N"/>
</dbReference>
<proteinExistence type="predicted"/>
<keyword evidence="2" id="KW-0347">Helicase</keyword>
<sequence>MPVTYELRDYQHQWIKDIWNSWENGNRRVLAQLPTAAGKTVCFAHISHKFFDQGKQVLVIAHRIELISQAAEKLEQIIGEPVGIIKAGVLANPERRIQVASVQTLSRREVLELPINIGLLILDEAHHATALSYRRLIEHYESAQILGVTATPQRIDGQGFDDLFDDLVIGIDTAYL</sequence>
<dbReference type="EMBL" id="JACJTE010000127">
    <property type="protein sequence ID" value="MBD2565977.1"/>
    <property type="molecule type" value="Genomic_DNA"/>
</dbReference>
<comment type="caution">
    <text evidence="2">The sequence shown here is derived from an EMBL/GenBank/DDBJ whole genome shotgun (WGS) entry which is preliminary data.</text>
</comment>
<reference evidence="2 3" key="1">
    <citation type="journal article" date="2020" name="ISME J.">
        <title>Comparative genomics reveals insights into cyanobacterial evolution and habitat adaptation.</title>
        <authorList>
            <person name="Chen M.Y."/>
            <person name="Teng W.K."/>
            <person name="Zhao L."/>
            <person name="Hu C.X."/>
            <person name="Zhou Y.K."/>
            <person name="Han B.P."/>
            <person name="Song L.R."/>
            <person name="Shu W.S."/>
        </authorList>
    </citation>
    <scope>NUCLEOTIDE SEQUENCE [LARGE SCALE GENOMIC DNA]</scope>
    <source>
        <strain evidence="2 3">FACHB-391</strain>
    </source>
</reference>
<feature type="non-terminal residue" evidence="2">
    <location>
        <position position="176"/>
    </location>
</feature>
<evidence type="ECO:0000259" key="1">
    <source>
        <dbReference type="PROSITE" id="PS51192"/>
    </source>
</evidence>
<dbReference type="InterPro" id="IPR014001">
    <property type="entry name" value="Helicase_ATP-bd"/>
</dbReference>
<accession>A0ABR8F6Z2</accession>
<dbReference type="PANTHER" id="PTHR47396:SF1">
    <property type="entry name" value="ATP-DEPENDENT HELICASE IRC3-RELATED"/>
    <property type="match status" value="1"/>
</dbReference>
<dbReference type="PANTHER" id="PTHR47396">
    <property type="entry name" value="TYPE I RESTRICTION ENZYME ECOKI R PROTEIN"/>
    <property type="match status" value="1"/>
</dbReference>
<keyword evidence="2" id="KW-0547">Nucleotide-binding</keyword>
<dbReference type="InterPro" id="IPR050742">
    <property type="entry name" value="Helicase_Restrict-Modif_Enz"/>
</dbReference>
<feature type="domain" description="Helicase ATP-binding" evidence="1">
    <location>
        <begin position="20"/>
        <end position="170"/>
    </location>
</feature>
<protein>
    <submittedName>
        <fullName evidence="2">DEAD/DEAH box helicase family protein</fullName>
    </submittedName>
</protein>
<dbReference type="PROSITE" id="PS51192">
    <property type="entry name" value="HELICASE_ATP_BIND_1"/>
    <property type="match status" value="1"/>
</dbReference>
<dbReference type="InterPro" id="IPR027417">
    <property type="entry name" value="P-loop_NTPase"/>
</dbReference>
<evidence type="ECO:0000313" key="3">
    <source>
        <dbReference type="Proteomes" id="UP000604661"/>
    </source>
</evidence>
<dbReference type="RefSeq" id="WP_190971571.1">
    <property type="nucleotide sequence ID" value="NZ_JACJTE010000127.1"/>
</dbReference>
<dbReference type="SMART" id="SM00487">
    <property type="entry name" value="DEXDc"/>
    <property type="match status" value="1"/>
</dbReference>
<gene>
    <name evidence="2" type="ORF">H6G95_36615</name>
</gene>
<keyword evidence="3" id="KW-1185">Reference proteome</keyword>
<dbReference type="Gene3D" id="3.40.50.300">
    <property type="entry name" value="P-loop containing nucleotide triphosphate hydrolases"/>
    <property type="match status" value="1"/>
</dbReference>
<name>A0ABR8F6Z2_NOSLI</name>
<dbReference type="Pfam" id="PF04851">
    <property type="entry name" value="ResIII"/>
    <property type="match status" value="1"/>
</dbReference>
<keyword evidence="2" id="KW-0067">ATP-binding</keyword>
<keyword evidence="2" id="KW-0378">Hydrolase</keyword>
<dbReference type="SUPFAM" id="SSF52540">
    <property type="entry name" value="P-loop containing nucleoside triphosphate hydrolases"/>
    <property type="match status" value="1"/>
</dbReference>
<dbReference type="Proteomes" id="UP000604661">
    <property type="component" value="Unassembled WGS sequence"/>
</dbReference>
<organism evidence="2 3">
    <name type="scientific">Nostoc linckia FACHB-391</name>
    <dbReference type="NCBI Taxonomy" id="2692906"/>
    <lineage>
        <taxon>Bacteria</taxon>
        <taxon>Bacillati</taxon>
        <taxon>Cyanobacteriota</taxon>
        <taxon>Cyanophyceae</taxon>
        <taxon>Nostocales</taxon>
        <taxon>Nostocaceae</taxon>
        <taxon>Nostoc</taxon>
    </lineage>
</organism>